<dbReference type="Pfam" id="PF08241">
    <property type="entry name" value="Methyltransf_11"/>
    <property type="match status" value="1"/>
</dbReference>
<proteinExistence type="predicted"/>
<sequence length="233" mass="26874">MLLNIALINYLKPGWFDESRYITQSHTFRRVITTNEFTGKCLNAGCGEGIYSEFLESFKDITEIANLDLELPSIPQQRTDSRHKAYQGSLTSIPFEDATFDTCLCTEVVEHIQEDNLAISELARVIKPGGLLLISVPTPPAPYDPAHVREGYTLEELSELLTKNGFVIKNYAYCFHIFMRILYQVWQWQFTVIGRAKKSWMPRFILRGVGYADKYLQWGKPWDLVILCYKNKS</sequence>
<evidence type="ECO:0000259" key="1">
    <source>
        <dbReference type="Pfam" id="PF08241"/>
    </source>
</evidence>
<dbReference type="EMBL" id="JBHFNR010000182">
    <property type="protein sequence ID" value="MFB2896037.1"/>
    <property type="molecule type" value="Genomic_DNA"/>
</dbReference>
<dbReference type="Gene3D" id="3.40.50.150">
    <property type="entry name" value="Vaccinia Virus protein VP39"/>
    <property type="match status" value="1"/>
</dbReference>
<dbReference type="SUPFAM" id="SSF53335">
    <property type="entry name" value="S-adenosyl-L-methionine-dependent methyltransferases"/>
    <property type="match status" value="1"/>
</dbReference>
<dbReference type="InterPro" id="IPR013216">
    <property type="entry name" value="Methyltransf_11"/>
</dbReference>
<dbReference type="InterPro" id="IPR029063">
    <property type="entry name" value="SAM-dependent_MTases_sf"/>
</dbReference>
<keyword evidence="3" id="KW-1185">Reference proteome</keyword>
<name>A0ABV4XX58_9CYAN</name>
<dbReference type="EC" id="2.1.1.64" evidence="2"/>
<evidence type="ECO:0000313" key="3">
    <source>
        <dbReference type="Proteomes" id="UP001576784"/>
    </source>
</evidence>
<dbReference type="RefSeq" id="WP_413265667.1">
    <property type="nucleotide sequence ID" value="NZ_JBHFNR010000182.1"/>
</dbReference>
<accession>A0ABV4XX58</accession>
<dbReference type="GO" id="GO:0061542">
    <property type="term" value="F:3-demethylubiquinol 3-O-methyltransferase activity"/>
    <property type="evidence" value="ECO:0007669"/>
    <property type="project" value="UniProtKB-EC"/>
</dbReference>
<evidence type="ECO:0000313" key="2">
    <source>
        <dbReference type="EMBL" id="MFB2896037.1"/>
    </source>
</evidence>
<dbReference type="GO" id="GO:0102208">
    <property type="term" value="F:2-polyprenyl-6-hydroxyphenol methylase activity"/>
    <property type="evidence" value="ECO:0007669"/>
    <property type="project" value="UniProtKB-EC"/>
</dbReference>
<organism evidence="2 3">
    <name type="scientific">Floridaenema flaviceps BLCC-F50</name>
    <dbReference type="NCBI Taxonomy" id="3153642"/>
    <lineage>
        <taxon>Bacteria</taxon>
        <taxon>Bacillati</taxon>
        <taxon>Cyanobacteriota</taxon>
        <taxon>Cyanophyceae</taxon>
        <taxon>Oscillatoriophycideae</taxon>
        <taxon>Aerosakkonematales</taxon>
        <taxon>Aerosakkonemataceae</taxon>
        <taxon>Floridanema</taxon>
        <taxon>Floridanema flaviceps</taxon>
    </lineage>
</organism>
<keyword evidence="2" id="KW-0808">Transferase</keyword>
<keyword evidence="2" id="KW-0489">Methyltransferase</keyword>
<dbReference type="EC" id="2.1.1.222" evidence="2"/>
<protein>
    <submittedName>
        <fullName evidence="2">Class I SAM-dependent methyltransferase</fullName>
        <ecNumber evidence="2">2.1.1.222</ecNumber>
        <ecNumber evidence="2">2.1.1.64</ecNumber>
    </submittedName>
</protein>
<gene>
    <name evidence="2" type="ORF">ACE1CI_24260</name>
</gene>
<dbReference type="Proteomes" id="UP001576784">
    <property type="component" value="Unassembled WGS sequence"/>
</dbReference>
<reference evidence="2 3" key="1">
    <citation type="submission" date="2024-09" db="EMBL/GenBank/DDBJ databases">
        <title>Floridaenema gen nov. (Aerosakkonemataceae, Aerosakkonematales ord. nov., Cyanobacteria) from benthic tropical and subtropical fresh waters, with the description of four new species.</title>
        <authorList>
            <person name="Moretto J.A."/>
            <person name="Berthold D.E."/>
            <person name="Lefler F.W."/>
            <person name="Huang I.-S."/>
            <person name="Laughinghouse H. IV."/>
        </authorList>
    </citation>
    <scope>NUCLEOTIDE SEQUENCE [LARGE SCALE GENOMIC DNA]</scope>
    <source>
        <strain evidence="2 3">BLCC-F50</strain>
    </source>
</reference>
<dbReference type="GO" id="GO:0032259">
    <property type="term" value="P:methylation"/>
    <property type="evidence" value="ECO:0007669"/>
    <property type="project" value="UniProtKB-KW"/>
</dbReference>
<dbReference type="CDD" id="cd02440">
    <property type="entry name" value="AdoMet_MTases"/>
    <property type="match status" value="1"/>
</dbReference>
<feature type="domain" description="Methyltransferase type 11" evidence="1">
    <location>
        <begin position="42"/>
        <end position="134"/>
    </location>
</feature>
<comment type="caution">
    <text evidence="2">The sequence shown here is derived from an EMBL/GenBank/DDBJ whole genome shotgun (WGS) entry which is preliminary data.</text>
</comment>